<feature type="transmembrane region" description="Helical" evidence="12">
    <location>
        <begin position="166"/>
        <end position="190"/>
    </location>
</feature>
<dbReference type="GO" id="GO:0016020">
    <property type="term" value="C:membrane"/>
    <property type="evidence" value="ECO:0007669"/>
    <property type="project" value="UniProtKB-SubCell"/>
</dbReference>
<evidence type="ECO:0000256" key="5">
    <source>
        <dbReference type="ARBA" id="ARBA00022989"/>
    </source>
</evidence>
<feature type="transmembrane region" description="Helical" evidence="12">
    <location>
        <begin position="124"/>
        <end position="146"/>
    </location>
</feature>
<keyword evidence="7 12" id="KW-0472">Membrane</keyword>
<evidence type="ECO:0000256" key="10">
    <source>
        <dbReference type="ARBA" id="ARBA00039001"/>
    </source>
</evidence>
<proteinExistence type="predicted"/>
<evidence type="ECO:0000256" key="3">
    <source>
        <dbReference type="ARBA" id="ARBA00022679"/>
    </source>
</evidence>
<dbReference type="Pfam" id="PF01066">
    <property type="entry name" value="CDP-OH_P_transf"/>
    <property type="match status" value="1"/>
</dbReference>
<dbReference type="GO" id="GO:0005739">
    <property type="term" value="C:mitochondrion"/>
    <property type="evidence" value="ECO:0007669"/>
    <property type="project" value="TreeGrafter"/>
</dbReference>
<keyword evidence="4 12" id="KW-0812">Transmembrane</keyword>
<organism evidence="13 14">
    <name type="scientific">Salmo trutta</name>
    <name type="common">Brown trout</name>
    <dbReference type="NCBI Taxonomy" id="8032"/>
    <lineage>
        <taxon>Eukaryota</taxon>
        <taxon>Metazoa</taxon>
        <taxon>Chordata</taxon>
        <taxon>Craniata</taxon>
        <taxon>Vertebrata</taxon>
        <taxon>Euteleostomi</taxon>
        <taxon>Actinopterygii</taxon>
        <taxon>Neopterygii</taxon>
        <taxon>Teleostei</taxon>
        <taxon>Protacanthopterygii</taxon>
        <taxon>Salmoniformes</taxon>
        <taxon>Salmonidae</taxon>
        <taxon>Salmoninae</taxon>
        <taxon>Salmo</taxon>
    </lineage>
</organism>
<keyword evidence="2" id="KW-0444">Lipid biosynthesis</keyword>
<dbReference type="InterPro" id="IPR000462">
    <property type="entry name" value="CDP-OH_P_trans"/>
</dbReference>
<keyword evidence="9" id="KW-1208">Phospholipid metabolism</keyword>
<dbReference type="AlphaFoldDB" id="A0A674C1P5"/>
<dbReference type="PANTHER" id="PTHR14269">
    <property type="entry name" value="CDP-DIACYLGLYCEROL--GLYCEROL-3-PHOSPHATE 3-PHOSPHATIDYLTRANSFERASE-RELATED"/>
    <property type="match status" value="1"/>
</dbReference>
<keyword evidence="14" id="KW-1185">Reference proteome</keyword>
<protein>
    <recommendedName>
        <fullName evidence="10">cardiolipin synthase (CMP-forming)</fullName>
        <ecNumber evidence="10">2.7.8.41</ecNumber>
    </recommendedName>
</protein>
<evidence type="ECO:0000256" key="2">
    <source>
        <dbReference type="ARBA" id="ARBA00022516"/>
    </source>
</evidence>
<dbReference type="Proteomes" id="UP000472277">
    <property type="component" value="Chromosome 25"/>
</dbReference>
<dbReference type="InterPro" id="IPR050324">
    <property type="entry name" value="CDP-alcohol_PTase-I"/>
</dbReference>
<dbReference type="InParanoid" id="A0A674C1P5"/>
<keyword evidence="5 12" id="KW-1133">Transmembrane helix</keyword>
<accession>A0A674C1P5</accession>
<dbReference type="EC" id="2.7.8.41" evidence="10"/>
<reference evidence="13" key="2">
    <citation type="submission" date="2025-09" db="UniProtKB">
        <authorList>
            <consortium name="Ensembl"/>
        </authorList>
    </citation>
    <scope>IDENTIFICATION</scope>
</reference>
<dbReference type="GO" id="GO:0032049">
    <property type="term" value="P:cardiolipin biosynthetic process"/>
    <property type="evidence" value="ECO:0007669"/>
    <property type="project" value="TreeGrafter"/>
</dbReference>
<evidence type="ECO:0000313" key="13">
    <source>
        <dbReference type="Ensembl" id="ENSSTUP00000077489.1"/>
    </source>
</evidence>
<evidence type="ECO:0000256" key="9">
    <source>
        <dbReference type="ARBA" id="ARBA00023264"/>
    </source>
</evidence>
<dbReference type="GO" id="GO:0043337">
    <property type="term" value="F:cardiolipin synthase (CMP-forming)"/>
    <property type="evidence" value="ECO:0007669"/>
    <property type="project" value="UniProtKB-EC"/>
</dbReference>
<evidence type="ECO:0000256" key="1">
    <source>
        <dbReference type="ARBA" id="ARBA00004141"/>
    </source>
</evidence>
<keyword evidence="8" id="KW-0594">Phospholipid biosynthesis</keyword>
<evidence type="ECO:0000256" key="4">
    <source>
        <dbReference type="ARBA" id="ARBA00022692"/>
    </source>
</evidence>
<evidence type="ECO:0000256" key="8">
    <source>
        <dbReference type="ARBA" id="ARBA00023209"/>
    </source>
</evidence>
<dbReference type="PANTHER" id="PTHR14269:SF60">
    <property type="entry name" value="CARDIOLIPIN SYNTHASE (CMP-FORMING)"/>
    <property type="match status" value="1"/>
</dbReference>
<evidence type="ECO:0000313" key="14">
    <source>
        <dbReference type="Proteomes" id="UP000472277"/>
    </source>
</evidence>
<keyword evidence="6" id="KW-0443">Lipid metabolism</keyword>
<comment type="catalytic activity">
    <reaction evidence="11">
        <text>a CDP-1,2-diacyl-sn-glycerol + a 1,2-diacyl-sn-glycero-3-phospho-(1'-sn-glycerol) = a cardiolipin + CMP + H(+)</text>
        <dbReference type="Rhea" id="RHEA:32931"/>
        <dbReference type="ChEBI" id="CHEBI:15378"/>
        <dbReference type="ChEBI" id="CHEBI:58332"/>
        <dbReference type="ChEBI" id="CHEBI:60377"/>
        <dbReference type="ChEBI" id="CHEBI:62237"/>
        <dbReference type="ChEBI" id="CHEBI:64716"/>
        <dbReference type="EC" id="2.7.8.41"/>
    </reaction>
</comment>
<keyword evidence="3" id="KW-0808">Transferase</keyword>
<sequence>MFFWSVCKNNLVCASVCWSIASWRQQTGVCVRAELKRLQSLKNRILCYRPRAEGFHRKRQPILSLERMQGNENGFRLYPKDSSAEVVPGEVWRGICNGRPANSTPGEDLRETTRSWPGAVHKHFHLSLGLFTLAGFTDELGGYIASNWASRKSVLGSALDPLADKILISVFYISLPYAQLIPGLFVWLVIIRDVDLIAAVSYVRYKTVPPPSCVVCMQVNTAIQLFLVAASLASSVFHFRQSAPADPTVIHTIASYSYCHYGMRTHAVLNGTK</sequence>
<dbReference type="GeneTree" id="ENSGT00390000001607"/>
<dbReference type="Gene3D" id="1.20.120.1760">
    <property type="match status" value="1"/>
</dbReference>
<reference evidence="13" key="1">
    <citation type="submission" date="2025-08" db="UniProtKB">
        <authorList>
            <consortium name="Ensembl"/>
        </authorList>
    </citation>
    <scope>IDENTIFICATION</scope>
</reference>
<evidence type="ECO:0000256" key="6">
    <source>
        <dbReference type="ARBA" id="ARBA00023098"/>
    </source>
</evidence>
<evidence type="ECO:0000256" key="11">
    <source>
        <dbReference type="ARBA" id="ARBA00047433"/>
    </source>
</evidence>
<dbReference type="InterPro" id="IPR043130">
    <property type="entry name" value="CDP-OH_PTrfase_TM_dom"/>
</dbReference>
<comment type="subcellular location">
    <subcellularLocation>
        <location evidence="1">Membrane</location>
        <topology evidence="1">Multi-pass membrane protein</topology>
    </subcellularLocation>
</comment>
<evidence type="ECO:0000256" key="7">
    <source>
        <dbReference type="ARBA" id="ARBA00023136"/>
    </source>
</evidence>
<name>A0A674C1P5_SALTR</name>
<evidence type="ECO:0000256" key="12">
    <source>
        <dbReference type="SAM" id="Phobius"/>
    </source>
</evidence>
<dbReference type="Ensembl" id="ENSSTUT00000082528.1">
    <property type="protein sequence ID" value="ENSSTUP00000077489.1"/>
    <property type="gene ID" value="ENSSTUG00000034159.1"/>
</dbReference>